<comment type="catalytic activity">
    <reaction evidence="1">
        <text>ATP + protein L-histidine = ADP + protein N-phospho-L-histidine.</text>
        <dbReference type="EC" id="2.7.13.3"/>
    </reaction>
</comment>
<dbReference type="PROSITE" id="PS50113">
    <property type="entry name" value="PAC"/>
    <property type="match status" value="3"/>
</dbReference>
<keyword evidence="3 6" id="KW-0597">Phosphoprotein</keyword>
<dbReference type="InterPro" id="IPR005467">
    <property type="entry name" value="His_kinase_dom"/>
</dbReference>
<dbReference type="Proteomes" id="UP001317629">
    <property type="component" value="Chromosome"/>
</dbReference>
<evidence type="ECO:0000259" key="10">
    <source>
        <dbReference type="PROSITE" id="PS50113"/>
    </source>
</evidence>
<keyword evidence="12" id="KW-1185">Reference proteome</keyword>
<feature type="domain" description="Histidine kinase" evidence="7">
    <location>
        <begin position="708"/>
        <end position="929"/>
    </location>
</feature>
<gene>
    <name evidence="11" type="ORF">SS37A_30220</name>
</gene>
<dbReference type="SMART" id="SM00387">
    <property type="entry name" value="HATPase_c"/>
    <property type="match status" value="1"/>
</dbReference>
<feature type="domain" description="PAC" evidence="10">
    <location>
        <begin position="523"/>
        <end position="574"/>
    </location>
</feature>
<dbReference type="InterPro" id="IPR036097">
    <property type="entry name" value="HisK_dim/P_sf"/>
</dbReference>
<dbReference type="PANTHER" id="PTHR43047:SF72">
    <property type="entry name" value="OSMOSENSING HISTIDINE PROTEIN KINASE SLN1"/>
    <property type="match status" value="1"/>
</dbReference>
<organism evidence="11 12">
    <name type="scientific">Methylocystis iwaonis</name>
    <dbReference type="NCBI Taxonomy" id="2885079"/>
    <lineage>
        <taxon>Bacteria</taxon>
        <taxon>Pseudomonadati</taxon>
        <taxon>Pseudomonadota</taxon>
        <taxon>Alphaproteobacteria</taxon>
        <taxon>Hyphomicrobiales</taxon>
        <taxon>Methylocystaceae</taxon>
        <taxon>Methylocystis</taxon>
    </lineage>
</organism>
<evidence type="ECO:0000256" key="3">
    <source>
        <dbReference type="ARBA" id="ARBA00022553"/>
    </source>
</evidence>
<dbReference type="PROSITE" id="PS50112">
    <property type="entry name" value="PAS"/>
    <property type="match status" value="2"/>
</dbReference>
<dbReference type="PROSITE" id="PS50110">
    <property type="entry name" value="RESPONSE_REGULATORY"/>
    <property type="match status" value="1"/>
</dbReference>
<reference evidence="11 12" key="1">
    <citation type="journal article" date="2023" name="Int. J. Syst. Evol. Microbiol.">
        <title>Methylocystis iwaonis sp. nov., a type II methane-oxidizing bacterium from surface soil of a rice paddy field in Japan, and emended description of the genus Methylocystis (ex Whittenbury et al. 1970) Bowman et al. 1993.</title>
        <authorList>
            <person name="Kaise H."/>
            <person name="Sawadogo J.B."/>
            <person name="Alam M.S."/>
            <person name="Ueno C."/>
            <person name="Dianou D."/>
            <person name="Shinjo R."/>
            <person name="Asakawa S."/>
        </authorList>
    </citation>
    <scope>NUCLEOTIDE SEQUENCE [LARGE SCALE GENOMIC DNA]</scope>
    <source>
        <strain evidence="11 12">SS37A-Re</strain>
    </source>
</reference>
<feature type="domain" description="PAC" evidence="10">
    <location>
        <begin position="644"/>
        <end position="697"/>
    </location>
</feature>
<dbReference type="Gene3D" id="3.30.450.20">
    <property type="entry name" value="PAS domain"/>
    <property type="match status" value="3"/>
</dbReference>
<dbReference type="SMART" id="SM00091">
    <property type="entry name" value="PAS"/>
    <property type="match status" value="2"/>
</dbReference>
<dbReference type="PANTHER" id="PTHR43047">
    <property type="entry name" value="TWO-COMPONENT HISTIDINE PROTEIN KINASE"/>
    <property type="match status" value="1"/>
</dbReference>
<feature type="domain" description="PAS" evidence="9">
    <location>
        <begin position="571"/>
        <end position="641"/>
    </location>
</feature>
<dbReference type="Gene3D" id="3.40.50.2300">
    <property type="match status" value="1"/>
</dbReference>
<dbReference type="SUPFAM" id="SSF55874">
    <property type="entry name" value="ATPase domain of HSP90 chaperone/DNA topoisomerase II/histidine kinase"/>
    <property type="match status" value="1"/>
</dbReference>
<dbReference type="InterPro" id="IPR003594">
    <property type="entry name" value="HATPase_dom"/>
</dbReference>
<dbReference type="Gene3D" id="3.30.565.10">
    <property type="entry name" value="Histidine kinase-like ATPase, C-terminal domain"/>
    <property type="match status" value="1"/>
</dbReference>
<dbReference type="SMART" id="SM00448">
    <property type="entry name" value="REC"/>
    <property type="match status" value="1"/>
</dbReference>
<dbReference type="InterPro" id="IPR003661">
    <property type="entry name" value="HisK_dim/P_dom"/>
</dbReference>
<dbReference type="SUPFAM" id="SSF52172">
    <property type="entry name" value="CheY-like"/>
    <property type="match status" value="1"/>
</dbReference>
<dbReference type="SUPFAM" id="SSF55785">
    <property type="entry name" value="PYP-like sensor domain (PAS domain)"/>
    <property type="match status" value="3"/>
</dbReference>
<dbReference type="Pfam" id="PF08447">
    <property type="entry name" value="PAS_3"/>
    <property type="match status" value="2"/>
</dbReference>
<sequence>MRQAGALDLIFQKNAVDKGVAIEAVLVPFLDLLPQECLAVDRSGVIVAINEKWARNATPTLLGAPVQIGCNLFEAFGASPQGSDGRRLLDGLEAIAGGAAGEITIEYLDGSGEEGQAFVVEAKHSPLTEGGAILTRSRHAASLACDAAVRDSEAQFRAMFERAGVGMAQGDLETGRLLRVNETLANMLGYDISELVGRPFGDFTYPDDRAGHWERLTRMKRGETAAYDAEKRCLRKDGTHFWARVTATSIRTPGKEKPSAVTVVQDISLQRQVEGALRKGEERQAFLLKCADALRQIADPRKIQETGCRLLAEYLRVERVFYADIEGEELVIRSSAGAGPCAGRTPIASLGVAALAAFQSGEAFATEDISRDERLSASEKERLRSTGVAALLCAVLTKQGQWVGALCAQHGAPRAWTPFEIALIQEVGERVWAACERARAQEALRESEFRLQLALSSGNVGIYEWRIESDELIWDDWLRKKWNLPAGATVSYALFLQGVHAADRERVQHAVERSLDPESGGSLSLEYRLARPDQAERWIATTGAVFFENGRPIRMVGTAQDVTERKRAEAERQKFVSLAEQSMEFIGICSLEFEPLYINPAGARLVGLEREKAPHTPIQDYFFPEDRAFVFNEFHACLMRDDHANVEIRFRHFKTGEALWMLYNVFVLRDEAGARIGLATVSRDITARKRAEDALKAADRRKDEFLATLAHELRNPLAPIRNAVHILRHDVGETTKGKRDLTLLSMVDRQVEHLIRLVDDLLEVSRITRGKIELKKRRIDLGEVLRHAIETAQPMIDAGGHELKVELPSEPMELDADPVRLAQVFTNLLNNAAKYTEQGGIIELVAERRGREAAIAVRDSGVGIPPEMLPRVFDLFTQVDRSLGRAQGGLGIGLALVKSLLRLHGGTVEAHSDGLGRGSVFLVRLPIGTNQSSEAPMPATTGVEASGARRILVIDDDHDVADSLVMFLETFGADVRVAYSGLDGVEAVKAFEPELVFLDLGMPGMDGYETARRIRALPNSARITLVALTGWGQDQIRDRAREAGFDRQLTKPAGLDALQDLLGSL</sequence>
<dbReference type="EC" id="2.7.13.3" evidence="2"/>
<dbReference type="SMART" id="SM00086">
    <property type="entry name" value="PAC"/>
    <property type="match status" value="3"/>
</dbReference>
<dbReference type="InterPro" id="IPR004358">
    <property type="entry name" value="Sig_transdc_His_kin-like_C"/>
</dbReference>
<dbReference type="InterPro" id="IPR029016">
    <property type="entry name" value="GAF-like_dom_sf"/>
</dbReference>
<evidence type="ECO:0000259" key="9">
    <source>
        <dbReference type="PROSITE" id="PS50112"/>
    </source>
</evidence>
<evidence type="ECO:0000256" key="4">
    <source>
        <dbReference type="ARBA" id="ARBA00022679"/>
    </source>
</evidence>
<dbReference type="Pfam" id="PF13426">
    <property type="entry name" value="PAS_9"/>
    <property type="match status" value="1"/>
</dbReference>
<evidence type="ECO:0000256" key="1">
    <source>
        <dbReference type="ARBA" id="ARBA00000085"/>
    </source>
</evidence>
<dbReference type="PRINTS" id="PR00344">
    <property type="entry name" value="BCTRLSENSOR"/>
</dbReference>
<evidence type="ECO:0000256" key="6">
    <source>
        <dbReference type="PROSITE-ProRule" id="PRU00169"/>
    </source>
</evidence>
<dbReference type="Gene3D" id="3.30.450.40">
    <property type="match status" value="1"/>
</dbReference>
<dbReference type="SUPFAM" id="SSF47384">
    <property type="entry name" value="Homodimeric domain of signal transducing histidine kinase"/>
    <property type="match status" value="1"/>
</dbReference>
<dbReference type="InterPro" id="IPR011006">
    <property type="entry name" value="CheY-like_superfamily"/>
</dbReference>
<evidence type="ECO:0000259" key="8">
    <source>
        <dbReference type="PROSITE" id="PS50110"/>
    </source>
</evidence>
<evidence type="ECO:0000313" key="12">
    <source>
        <dbReference type="Proteomes" id="UP001317629"/>
    </source>
</evidence>
<dbReference type="InterPro" id="IPR001789">
    <property type="entry name" value="Sig_transdc_resp-reg_receiver"/>
</dbReference>
<dbReference type="InterPro" id="IPR003018">
    <property type="entry name" value="GAF"/>
</dbReference>
<feature type="domain" description="PAC" evidence="10">
    <location>
        <begin position="227"/>
        <end position="279"/>
    </location>
</feature>
<dbReference type="SUPFAM" id="SSF55781">
    <property type="entry name" value="GAF domain-like"/>
    <property type="match status" value="1"/>
</dbReference>
<evidence type="ECO:0000256" key="2">
    <source>
        <dbReference type="ARBA" id="ARBA00012438"/>
    </source>
</evidence>
<name>A0ABM8EC63_9HYPH</name>
<dbReference type="Pfam" id="PF00072">
    <property type="entry name" value="Response_reg"/>
    <property type="match status" value="1"/>
</dbReference>
<dbReference type="SMART" id="SM00388">
    <property type="entry name" value="HisKA"/>
    <property type="match status" value="1"/>
</dbReference>
<dbReference type="Gene3D" id="1.10.287.130">
    <property type="match status" value="1"/>
</dbReference>
<dbReference type="CDD" id="cd17580">
    <property type="entry name" value="REC_2_DhkD-like"/>
    <property type="match status" value="1"/>
</dbReference>
<dbReference type="InterPro" id="IPR001610">
    <property type="entry name" value="PAC"/>
</dbReference>
<keyword evidence="5" id="KW-0418">Kinase</keyword>
<dbReference type="InterPro" id="IPR013655">
    <property type="entry name" value="PAS_fold_3"/>
</dbReference>
<feature type="domain" description="PAS" evidence="9">
    <location>
        <begin position="152"/>
        <end position="223"/>
    </location>
</feature>
<protein>
    <recommendedName>
        <fullName evidence="2">histidine kinase</fullName>
        <ecNumber evidence="2">2.7.13.3</ecNumber>
    </recommendedName>
</protein>
<dbReference type="CDD" id="cd00130">
    <property type="entry name" value="PAS"/>
    <property type="match status" value="3"/>
</dbReference>
<dbReference type="InterPro" id="IPR035965">
    <property type="entry name" value="PAS-like_dom_sf"/>
</dbReference>
<evidence type="ECO:0000313" key="11">
    <source>
        <dbReference type="EMBL" id="BDV35493.1"/>
    </source>
</evidence>
<dbReference type="Gene3D" id="2.10.70.100">
    <property type="match status" value="1"/>
</dbReference>
<feature type="modified residue" description="4-aspartylphosphate" evidence="6">
    <location>
        <position position="999"/>
    </location>
</feature>
<evidence type="ECO:0000256" key="5">
    <source>
        <dbReference type="ARBA" id="ARBA00022777"/>
    </source>
</evidence>
<evidence type="ECO:0000259" key="7">
    <source>
        <dbReference type="PROSITE" id="PS50109"/>
    </source>
</evidence>
<keyword evidence="4" id="KW-0808">Transferase</keyword>
<dbReference type="NCBIfam" id="TIGR00229">
    <property type="entry name" value="sensory_box"/>
    <property type="match status" value="2"/>
</dbReference>
<proteinExistence type="predicted"/>
<dbReference type="Pfam" id="PF00512">
    <property type="entry name" value="HisKA"/>
    <property type="match status" value="1"/>
</dbReference>
<dbReference type="CDD" id="cd00082">
    <property type="entry name" value="HisKA"/>
    <property type="match status" value="1"/>
</dbReference>
<accession>A0ABM8EC63</accession>
<dbReference type="InterPro" id="IPR000014">
    <property type="entry name" value="PAS"/>
</dbReference>
<dbReference type="InterPro" id="IPR036890">
    <property type="entry name" value="HATPase_C_sf"/>
</dbReference>
<feature type="domain" description="Response regulatory" evidence="8">
    <location>
        <begin position="950"/>
        <end position="1065"/>
    </location>
</feature>
<dbReference type="Pfam" id="PF02518">
    <property type="entry name" value="HATPase_c"/>
    <property type="match status" value="1"/>
</dbReference>
<dbReference type="Pfam" id="PF01590">
    <property type="entry name" value="GAF"/>
    <property type="match status" value="1"/>
</dbReference>
<dbReference type="SMART" id="SM00065">
    <property type="entry name" value="GAF"/>
    <property type="match status" value="1"/>
</dbReference>
<dbReference type="InterPro" id="IPR000700">
    <property type="entry name" value="PAS-assoc_C"/>
</dbReference>
<dbReference type="EMBL" id="AP027142">
    <property type="protein sequence ID" value="BDV35493.1"/>
    <property type="molecule type" value="Genomic_DNA"/>
</dbReference>
<dbReference type="PROSITE" id="PS50109">
    <property type="entry name" value="HIS_KIN"/>
    <property type="match status" value="1"/>
</dbReference>
<dbReference type="RefSeq" id="WP_281928926.1">
    <property type="nucleotide sequence ID" value="NZ_AP027142.1"/>
</dbReference>